<proteinExistence type="predicted"/>
<keyword evidence="1" id="KW-0732">Signal</keyword>
<feature type="signal peptide" evidence="1">
    <location>
        <begin position="1"/>
        <end position="19"/>
    </location>
</feature>
<comment type="caution">
    <text evidence="3">The sequence shown here is derived from an EMBL/GenBank/DDBJ whole genome shotgun (WGS) entry which is preliminary data.</text>
</comment>
<evidence type="ECO:0000313" key="4">
    <source>
        <dbReference type="Proteomes" id="UP001180845"/>
    </source>
</evidence>
<keyword evidence="4" id="KW-1185">Reference proteome</keyword>
<name>A0AAE3ZCP6_9ACTN</name>
<evidence type="ECO:0000259" key="2">
    <source>
        <dbReference type="Pfam" id="PF04069"/>
    </source>
</evidence>
<dbReference type="Proteomes" id="UP001180845">
    <property type="component" value="Unassembled WGS sequence"/>
</dbReference>
<sequence length="294" mass="31678">MKRVFALGLALVAALTLTGCGPGDPLDSQSGEGGPIVVGSADFAESELLMEIYAEALRSTGAEVRTKGRIGAREVYVKAVRQGELSVIPDYTGNLLKYLDEKAQATRSQPVYDALDKALPAELGVLQYSPAEDSDVLTVTAETAASGLRSMADLGPRCGELVLGAPAEWKSRWKDRIAELYGCTFREIRELQAGSITVDALLSDKIQVANLFSTSAAIERNNLVTLEDPKDMFPAQNVVPLVHRGDLNQQQIDALNRVSKALTTTKLTELNKRMVVDKANAADLAKTFVSRLGR</sequence>
<dbReference type="AlphaFoldDB" id="A0AAE3ZCP6"/>
<protein>
    <submittedName>
        <fullName evidence="3">Osmoprotectant transport system substrate-binding protein</fullName>
    </submittedName>
</protein>
<evidence type="ECO:0000256" key="1">
    <source>
        <dbReference type="SAM" id="SignalP"/>
    </source>
</evidence>
<dbReference type="CDD" id="cd13606">
    <property type="entry name" value="PBP2_ProX_like"/>
    <property type="match status" value="1"/>
</dbReference>
<dbReference type="EMBL" id="JAVDXW010000001">
    <property type="protein sequence ID" value="MDR7301253.1"/>
    <property type="molecule type" value="Genomic_DNA"/>
</dbReference>
<feature type="domain" description="ABC-type glycine betaine transport system substrate-binding" evidence="2">
    <location>
        <begin position="35"/>
        <end position="290"/>
    </location>
</feature>
<dbReference type="GO" id="GO:0043190">
    <property type="term" value="C:ATP-binding cassette (ABC) transporter complex"/>
    <property type="evidence" value="ECO:0007669"/>
    <property type="project" value="InterPro"/>
</dbReference>
<dbReference type="InterPro" id="IPR007210">
    <property type="entry name" value="ABC_Gly_betaine_transp_sub-bd"/>
</dbReference>
<gene>
    <name evidence="3" type="ORF">JOF55_001434</name>
</gene>
<dbReference type="PROSITE" id="PS51257">
    <property type="entry name" value="PROKAR_LIPOPROTEIN"/>
    <property type="match status" value="1"/>
</dbReference>
<organism evidence="3 4">
    <name type="scientific">Haloactinomyces albus</name>
    <dbReference type="NCBI Taxonomy" id="1352928"/>
    <lineage>
        <taxon>Bacteria</taxon>
        <taxon>Bacillati</taxon>
        <taxon>Actinomycetota</taxon>
        <taxon>Actinomycetes</taxon>
        <taxon>Actinopolysporales</taxon>
        <taxon>Actinopolysporaceae</taxon>
        <taxon>Haloactinomyces</taxon>
    </lineage>
</organism>
<dbReference type="RefSeq" id="WP_310271396.1">
    <property type="nucleotide sequence ID" value="NZ_JAVDXW010000001.1"/>
</dbReference>
<dbReference type="Pfam" id="PF04069">
    <property type="entry name" value="OpuAC"/>
    <property type="match status" value="1"/>
</dbReference>
<reference evidence="3" key="1">
    <citation type="submission" date="2023-07" db="EMBL/GenBank/DDBJ databases">
        <title>Sequencing the genomes of 1000 actinobacteria strains.</title>
        <authorList>
            <person name="Klenk H.-P."/>
        </authorList>
    </citation>
    <scope>NUCLEOTIDE SEQUENCE</scope>
    <source>
        <strain evidence="3">DSM 45977</strain>
    </source>
</reference>
<dbReference type="SUPFAM" id="SSF53850">
    <property type="entry name" value="Periplasmic binding protein-like II"/>
    <property type="match status" value="1"/>
</dbReference>
<accession>A0AAE3ZCP6</accession>
<feature type="chain" id="PRO_5041920659" evidence="1">
    <location>
        <begin position="20"/>
        <end position="294"/>
    </location>
</feature>
<dbReference type="Gene3D" id="3.40.190.10">
    <property type="entry name" value="Periplasmic binding protein-like II"/>
    <property type="match status" value="1"/>
</dbReference>
<dbReference type="Gene3D" id="3.40.190.120">
    <property type="entry name" value="Osmoprotection protein (prox), domain 2"/>
    <property type="match status" value="1"/>
</dbReference>
<dbReference type="GO" id="GO:0022857">
    <property type="term" value="F:transmembrane transporter activity"/>
    <property type="evidence" value="ECO:0007669"/>
    <property type="project" value="InterPro"/>
</dbReference>
<evidence type="ECO:0000313" key="3">
    <source>
        <dbReference type="EMBL" id="MDR7301253.1"/>
    </source>
</evidence>